<name>A0A9W4X520_9FLAO</name>
<evidence type="ECO:0000259" key="1">
    <source>
        <dbReference type="Pfam" id="PF08800"/>
    </source>
</evidence>
<dbReference type="EMBL" id="OX336425">
    <property type="protein sequence ID" value="CAI2769084.1"/>
    <property type="molecule type" value="Genomic_DNA"/>
</dbReference>
<evidence type="ECO:0000313" key="2">
    <source>
        <dbReference type="EMBL" id="CAI2769084.1"/>
    </source>
</evidence>
<dbReference type="Pfam" id="PF08800">
    <property type="entry name" value="BT4734-like_N"/>
    <property type="match status" value="1"/>
</dbReference>
<feature type="domain" description="BT4734-like N-terminal" evidence="1">
    <location>
        <begin position="60"/>
        <end position="178"/>
    </location>
</feature>
<organism evidence="2 3">
    <name type="scientific">Flavobacterium collinsii</name>
    <dbReference type="NCBI Taxonomy" id="1114861"/>
    <lineage>
        <taxon>Bacteria</taxon>
        <taxon>Pseudomonadati</taxon>
        <taxon>Bacteroidota</taxon>
        <taxon>Flavobacteriia</taxon>
        <taxon>Flavobacteriales</taxon>
        <taxon>Flavobacteriaceae</taxon>
        <taxon>Flavobacterium</taxon>
    </lineage>
</organism>
<proteinExistence type="predicted"/>
<dbReference type="KEGG" id="fcs:TRV642_4427"/>
<protein>
    <submittedName>
        <fullName evidence="2">VirE_N domain-containing protein</fullName>
    </submittedName>
</protein>
<dbReference type="InterPro" id="IPR014907">
    <property type="entry name" value="BT4734-like_N"/>
</dbReference>
<dbReference type="AlphaFoldDB" id="A0A9W4X520"/>
<reference evidence="2" key="1">
    <citation type="submission" date="2022-09" db="EMBL/GenBank/DDBJ databases">
        <authorList>
            <person name="Duchaud E."/>
        </authorList>
    </citation>
    <scope>NUCLEOTIDE SEQUENCE</scope>
    <source>
        <strain evidence="2">TRV642</strain>
    </source>
</reference>
<gene>
    <name evidence="2" type="ORF">TRV642_4427</name>
</gene>
<evidence type="ECO:0000313" key="3">
    <source>
        <dbReference type="Proteomes" id="UP001152749"/>
    </source>
</evidence>
<dbReference type="Proteomes" id="UP001152749">
    <property type="component" value="Chromosome"/>
</dbReference>
<dbReference type="RefSeq" id="WP_263361550.1">
    <property type="nucleotide sequence ID" value="NZ_OX336425.1"/>
</dbReference>
<accession>A0A9W4X520</accession>
<sequence length="323" mass="37408">MKKLSTIKVTKFNSLKATKEYSNITMFEELNHIKNGTYKSKVTDCREALKQGDKELYTKLKSTLPAVTFCGEFNGRKTSEIVEYNNLMILDIDDLTQEEFFNIKKVLSNDKYILSLWDSPSGKGLKCLIRINSSIDKHKLIFNSLELYFLENYQIILDKSGKDISRLCFSSWDENIYYNPSSEIYSNIIDSKIEKNKKTTVLKPVTLTKSAYATEGLNKKSDRFIMKKIIEYLIKKNLSITSNYNSWVNVALGISYSFSYDVGEKYFLSLCRLDLQKHNEEKSIILLQNCYNNRKINSNEIITFATIIFLAKENGFVLKPIKK</sequence>